<dbReference type="AlphaFoldDB" id="A0A081K5G4"/>
<feature type="domain" description="ABC transporter" evidence="4">
    <location>
        <begin position="3"/>
        <end position="208"/>
    </location>
</feature>
<evidence type="ECO:0000259" key="4">
    <source>
        <dbReference type="PROSITE" id="PS50893"/>
    </source>
</evidence>
<dbReference type="GO" id="GO:0005524">
    <property type="term" value="F:ATP binding"/>
    <property type="evidence" value="ECO:0007669"/>
    <property type="project" value="UniProtKB-KW"/>
</dbReference>
<dbReference type="PROSITE" id="PS50893">
    <property type="entry name" value="ABC_TRANSPORTER_2"/>
    <property type="match status" value="1"/>
</dbReference>
<dbReference type="InterPro" id="IPR003439">
    <property type="entry name" value="ABC_transporter-like_ATP-bd"/>
</dbReference>
<keyword evidence="3 5" id="KW-0067">ATP-binding</keyword>
<dbReference type="EMBL" id="JOJP01000001">
    <property type="protein sequence ID" value="KEI69390.1"/>
    <property type="molecule type" value="Genomic_DNA"/>
</dbReference>
<dbReference type="PANTHER" id="PTHR42781">
    <property type="entry name" value="SPERMIDINE/PUTRESCINE IMPORT ATP-BINDING PROTEIN POTA"/>
    <property type="match status" value="1"/>
</dbReference>
<evidence type="ECO:0000256" key="3">
    <source>
        <dbReference type="ARBA" id="ARBA00022840"/>
    </source>
</evidence>
<gene>
    <name evidence="5" type="ORF">GV64_00355</name>
</gene>
<dbReference type="PANTHER" id="PTHR42781:SF4">
    <property type="entry name" value="SPERMIDINE_PUTRESCINE IMPORT ATP-BINDING PROTEIN POTA"/>
    <property type="match status" value="1"/>
</dbReference>
<dbReference type="RefSeq" id="WP_020582655.1">
    <property type="nucleotide sequence ID" value="NZ_JOJP01000001.1"/>
</dbReference>
<comment type="caution">
    <text evidence="5">The sequence shown here is derived from an EMBL/GenBank/DDBJ whole genome shotgun (WGS) entry which is preliminary data.</text>
</comment>
<evidence type="ECO:0000256" key="2">
    <source>
        <dbReference type="ARBA" id="ARBA00022741"/>
    </source>
</evidence>
<evidence type="ECO:0000256" key="1">
    <source>
        <dbReference type="ARBA" id="ARBA00022448"/>
    </source>
</evidence>
<evidence type="ECO:0000313" key="5">
    <source>
        <dbReference type="EMBL" id="KEI69390.1"/>
    </source>
</evidence>
<protein>
    <submittedName>
        <fullName evidence="5">ABC transporter ATP-binding protein</fullName>
    </submittedName>
</protein>
<sequence>MSLVLDKIDISLNCQRLLNNICCRVEGGEVLSVLGPSGCGKSSLLNLICGTLPANFEYSGQIILEDVVLNHLPPHKRQVGLQFQDHLLFPHMTVGENLAFALPGGYRKAERRERVEQALVDCGMSGFSGQNPSMLSGGQKARISLMRTLLSEPKALLLDEPFSRLDTTLRNSFRHFVFQQVQSRRIPALMVTHDEQDIPDKGGVIRLN</sequence>
<proteinExistence type="predicted"/>
<dbReference type="SMART" id="SM00382">
    <property type="entry name" value="AAA"/>
    <property type="match status" value="1"/>
</dbReference>
<name>A0A081K5G4_9GAMM</name>
<dbReference type="SUPFAM" id="SSF52540">
    <property type="entry name" value="P-loop containing nucleoside triphosphate hydrolases"/>
    <property type="match status" value="1"/>
</dbReference>
<dbReference type="Gene3D" id="3.40.50.300">
    <property type="entry name" value="P-loop containing nucleotide triphosphate hydrolases"/>
    <property type="match status" value="1"/>
</dbReference>
<keyword evidence="1" id="KW-0813">Transport</keyword>
<dbReference type="InterPro" id="IPR050093">
    <property type="entry name" value="ABC_SmlMolc_Importer"/>
</dbReference>
<reference evidence="5 6" key="1">
    <citation type="submission" date="2014-06" db="EMBL/GenBank/DDBJ databases">
        <title>Whole Genome Sequences of Three Symbiotic Endozoicomonas Bacteria.</title>
        <authorList>
            <person name="Neave M.J."/>
            <person name="Apprill A."/>
            <person name="Voolstra C.R."/>
        </authorList>
    </citation>
    <scope>NUCLEOTIDE SEQUENCE [LARGE SCALE GENOMIC DNA]</scope>
    <source>
        <strain evidence="5 6">DSM 22380</strain>
    </source>
</reference>
<dbReference type="Proteomes" id="UP000027997">
    <property type="component" value="Unassembled WGS sequence"/>
</dbReference>
<dbReference type="InterPro" id="IPR027417">
    <property type="entry name" value="P-loop_NTPase"/>
</dbReference>
<dbReference type="eggNOG" id="COG4136">
    <property type="taxonomic scope" value="Bacteria"/>
</dbReference>
<dbReference type="Pfam" id="PF00005">
    <property type="entry name" value="ABC_tran"/>
    <property type="match status" value="1"/>
</dbReference>
<accession>A0A081K5G4</accession>
<evidence type="ECO:0000313" key="6">
    <source>
        <dbReference type="Proteomes" id="UP000027997"/>
    </source>
</evidence>
<keyword evidence="2" id="KW-0547">Nucleotide-binding</keyword>
<organism evidence="5 6">
    <name type="scientific">Endozoicomonas elysicola</name>
    <dbReference type="NCBI Taxonomy" id="305900"/>
    <lineage>
        <taxon>Bacteria</taxon>
        <taxon>Pseudomonadati</taxon>
        <taxon>Pseudomonadota</taxon>
        <taxon>Gammaproteobacteria</taxon>
        <taxon>Oceanospirillales</taxon>
        <taxon>Endozoicomonadaceae</taxon>
        <taxon>Endozoicomonas</taxon>
    </lineage>
</organism>
<dbReference type="STRING" id="305900.GV64_00355"/>
<dbReference type="InterPro" id="IPR003593">
    <property type="entry name" value="AAA+_ATPase"/>
</dbReference>
<keyword evidence="6" id="KW-1185">Reference proteome</keyword>
<dbReference type="GO" id="GO:0016887">
    <property type="term" value="F:ATP hydrolysis activity"/>
    <property type="evidence" value="ECO:0007669"/>
    <property type="project" value="InterPro"/>
</dbReference>